<gene>
    <name evidence="3" type="ORF">ACG04R_24420</name>
</gene>
<dbReference type="EMBL" id="JBIGIC010000015">
    <property type="protein sequence ID" value="MFG6489844.1"/>
    <property type="molecule type" value="Genomic_DNA"/>
</dbReference>
<comment type="caution">
    <text evidence="3">The sequence shown here is derived from an EMBL/GenBank/DDBJ whole genome shotgun (WGS) entry which is preliminary data.</text>
</comment>
<evidence type="ECO:0000256" key="1">
    <source>
        <dbReference type="SAM" id="SignalP"/>
    </source>
</evidence>
<name>A0ABW7HIU2_9BURK</name>
<feature type="chain" id="PRO_5046913598" evidence="1">
    <location>
        <begin position="19"/>
        <end position="223"/>
    </location>
</feature>
<sequence>MSKLLALALAAALQPAFAGMLDFNDITNSDDAAGFGMVQLMDRYLLSDGVQFTGGAWGERSAYNCDGFNSFVAHDLSCGAVQLASDPHNVKSSSDVSFTINFADGFTTGSSFYYSALKDTRFSITVYDQLDGKGTGKAIAASTSATCDVSGLTFCDWSLADLQFAGTAYSIVVKGADQTFMLDDLNLIQAPANPNPAPEPGSIALALGGLGALGWSRRRAARR</sequence>
<keyword evidence="1" id="KW-0732">Signal</keyword>
<dbReference type="Pfam" id="PF07589">
    <property type="entry name" value="PEP-CTERM"/>
    <property type="match status" value="1"/>
</dbReference>
<evidence type="ECO:0000313" key="4">
    <source>
        <dbReference type="Proteomes" id="UP001606134"/>
    </source>
</evidence>
<evidence type="ECO:0000313" key="3">
    <source>
        <dbReference type="EMBL" id="MFG6489844.1"/>
    </source>
</evidence>
<evidence type="ECO:0000259" key="2">
    <source>
        <dbReference type="Pfam" id="PF07589"/>
    </source>
</evidence>
<proteinExistence type="predicted"/>
<dbReference type="InterPro" id="IPR013424">
    <property type="entry name" value="Ice-binding_C"/>
</dbReference>
<protein>
    <submittedName>
        <fullName evidence="3">PEP-CTERM sorting domain-containing protein</fullName>
    </submittedName>
</protein>
<dbReference type="NCBIfam" id="TIGR02595">
    <property type="entry name" value="PEP_CTERM"/>
    <property type="match status" value="1"/>
</dbReference>
<reference evidence="3 4" key="1">
    <citation type="submission" date="2024-08" db="EMBL/GenBank/DDBJ databases">
        <authorList>
            <person name="Lu H."/>
        </authorList>
    </citation>
    <scope>NUCLEOTIDE SEQUENCE [LARGE SCALE GENOMIC DNA]</scope>
    <source>
        <strain evidence="3 4">BYS78W</strain>
    </source>
</reference>
<feature type="signal peptide" evidence="1">
    <location>
        <begin position="1"/>
        <end position="18"/>
    </location>
</feature>
<accession>A0ABW7HIU2</accession>
<dbReference type="Proteomes" id="UP001606134">
    <property type="component" value="Unassembled WGS sequence"/>
</dbReference>
<organism evidence="3 4">
    <name type="scientific">Pelomonas candidula</name>
    <dbReference type="NCBI Taxonomy" id="3299025"/>
    <lineage>
        <taxon>Bacteria</taxon>
        <taxon>Pseudomonadati</taxon>
        <taxon>Pseudomonadota</taxon>
        <taxon>Betaproteobacteria</taxon>
        <taxon>Burkholderiales</taxon>
        <taxon>Sphaerotilaceae</taxon>
        <taxon>Roseateles</taxon>
    </lineage>
</organism>
<feature type="domain" description="Ice-binding protein C-terminal" evidence="2">
    <location>
        <begin position="196"/>
        <end position="219"/>
    </location>
</feature>
<keyword evidence="4" id="KW-1185">Reference proteome</keyword>